<sequence length="119" mass="12628">SNLAFASGSASLGYHLLRSLHGPQPLPAAFSAFQGWPGELPSAWKPGYECHREWEGQGTSSTDVHQGSEAGREACEEENKQHKSAKCARCTTSLCDCGRLARSVQTRAGSLRPSGVPSG</sequence>
<accession>A0A0X3QC00</accession>
<feature type="region of interest" description="Disordered" evidence="1">
    <location>
        <begin position="54"/>
        <end position="87"/>
    </location>
</feature>
<protein>
    <submittedName>
        <fullName evidence="2">Uncharacterized protein</fullName>
    </submittedName>
</protein>
<feature type="non-terminal residue" evidence="2">
    <location>
        <position position="1"/>
    </location>
</feature>
<name>A0A0X3QC00_SCHSO</name>
<gene>
    <name evidence="2" type="ORF">TR165177</name>
</gene>
<proteinExistence type="predicted"/>
<evidence type="ECO:0000256" key="1">
    <source>
        <dbReference type="SAM" id="MobiDB-lite"/>
    </source>
</evidence>
<feature type="non-terminal residue" evidence="2">
    <location>
        <position position="119"/>
    </location>
</feature>
<dbReference type="AlphaFoldDB" id="A0A0X3QC00"/>
<feature type="compositionally biased region" description="Basic and acidic residues" evidence="1">
    <location>
        <begin position="70"/>
        <end position="81"/>
    </location>
</feature>
<evidence type="ECO:0000313" key="2">
    <source>
        <dbReference type="EMBL" id="JAP58372.1"/>
    </source>
</evidence>
<reference evidence="2" key="1">
    <citation type="submission" date="2016-01" db="EMBL/GenBank/DDBJ databases">
        <title>Reference transcriptome for the parasite Schistocephalus solidus: insights into the molecular evolution of parasitism.</title>
        <authorList>
            <person name="Hebert F.O."/>
            <person name="Grambauer S."/>
            <person name="Barber I."/>
            <person name="Landry C.R."/>
            <person name="Aubin-Horth N."/>
        </authorList>
    </citation>
    <scope>NUCLEOTIDE SEQUENCE</scope>
</reference>
<dbReference type="EMBL" id="GEEE01004853">
    <property type="protein sequence ID" value="JAP58372.1"/>
    <property type="molecule type" value="Transcribed_RNA"/>
</dbReference>
<organism evidence="2">
    <name type="scientific">Schistocephalus solidus</name>
    <name type="common">Tapeworm</name>
    <dbReference type="NCBI Taxonomy" id="70667"/>
    <lineage>
        <taxon>Eukaryota</taxon>
        <taxon>Metazoa</taxon>
        <taxon>Spiralia</taxon>
        <taxon>Lophotrochozoa</taxon>
        <taxon>Platyhelminthes</taxon>
        <taxon>Cestoda</taxon>
        <taxon>Eucestoda</taxon>
        <taxon>Diphyllobothriidea</taxon>
        <taxon>Diphyllobothriidae</taxon>
        <taxon>Schistocephalus</taxon>
    </lineage>
</organism>